<evidence type="ECO:0008006" key="3">
    <source>
        <dbReference type="Google" id="ProtNLM"/>
    </source>
</evidence>
<evidence type="ECO:0000313" key="1">
    <source>
        <dbReference type="EMBL" id="OZY85819.1"/>
    </source>
</evidence>
<gene>
    <name evidence="1" type="ORF">CBP51_01870</name>
</gene>
<dbReference type="RefSeq" id="WP_094983648.1">
    <property type="nucleotide sequence ID" value="NZ_NHNI01000001.1"/>
</dbReference>
<dbReference type="EMBL" id="NHNI01000001">
    <property type="protein sequence ID" value="OZY85819.1"/>
    <property type="molecule type" value="Genomic_DNA"/>
</dbReference>
<keyword evidence="2" id="KW-1185">Reference proteome</keyword>
<comment type="caution">
    <text evidence="1">The sequence shown here is derived from an EMBL/GenBank/DDBJ whole genome shotgun (WGS) entry which is preliminary data.</text>
</comment>
<sequence length="458" mass="51254">MPHPTVPPFEAVFLFGRERITRELLYTEFEAILDGFIPIPDFAGASVKAAYVQIGPTLAVTGLVFFLVSFDEQGMVDRRWNVPLQQLLGSAGTGPDMGAGAVRLVCYSQCPVAWHQKNLWDPSMQVGNNSFIAIRDAIKTNRLGFVVKSTKPPVERSSREAIAPHHSKEDVAREQAALEQRLHDYYSAELAKQVEQLTKEQSLHIATLMSQKQARLHSLQQEHQQRVLAYQQKLQQLMQGNQDLSDRNKILKDMLDTQAAKVEGMREYFAHKLKAAQQGESSQLQLMQENFALELDAKIRAATAELREMLDMREVELFYRHQNESTLKEEIVQLKQDNQQLLKNSGDQLLGRLVKAGVNLVTFLPGLGEVAIPLDDIGVYLEDPSAYAARKAGVSESVYLAWLAHHQLPCCNAVDARGKACNRGIPIIETPLEFHPGESDRCAQHQSVALGLVADSRR</sequence>
<accession>A0A266Q8Y8</accession>
<dbReference type="AlphaFoldDB" id="A0A266Q8Y8"/>
<reference evidence="2" key="1">
    <citation type="submission" date="2017-05" db="EMBL/GenBank/DDBJ databases">
        <authorList>
            <person name="Barney B.M."/>
        </authorList>
    </citation>
    <scope>NUCLEOTIDE SEQUENCE [LARGE SCALE GENOMIC DNA]</scope>
    <source>
        <strain evidence="2">PSBB022</strain>
    </source>
</reference>
<proteinExistence type="predicted"/>
<evidence type="ECO:0000313" key="2">
    <source>
        <dbReference type="Proteomes" id="UP000216101"/>
    </source>
</evidence>
<protein>
    <recommendedName>
        <fullName evidence="3">Chromosome partitioning protein ParA</fullName>
    </recommendedName>
</protein>
<name>A0A266Q8Y8_9GAMM</name>
<dbReference type="Proteomes" id="UP000216101">
    <property type="component" value="Unassembled WGS sequence"/>
</dbReference>
<organism evidence="1 2">
    <name type="scientific">Cellvibrio mixtus</name>
    <dbReference type="NCBI Taxonomy" id="39650"/>
    <lineage>
        <taxon>Bacteria</taxon>
        <taxon>Pseudomonadati</taxon>
        <taxon>Pseudomonadota</taxon>
        <taxon>Gammaproteobacteria</taxon>
        <taxon>Cellvibrionales</taxon>
        <taxon>Cellvibrionaceae</taxon>
        <taxon>Cellvibrio</taxon>
    </lineage>
</organism>